<sequence>MQVQKIGDIEIRKVSEIDSLEFEPNWLFPTVDLDFVKEQRSWLGPHLIEPTELKLYLSFHSYVVKTRHHTILVDTCNGNHKQRPSMPSWSNLQTPYIENLAAIGIRPEDIDYVMCTHLHTDHVGWNTRLEDGRWVPTFPRAKYIFSRVEYDHLLKLHQSNPEMPVNRGSFVDSVLPVVEHGQATFVEMDHSFEHELGKDVWLSPAVGHTAGHVLVHIGHEHGEHAVMTGDVIHHPIQFVDPSLANAADFDAKLAHEARLGVMSRYADTSTKLLTAHFPSPTAGRIVSHGDAFRFAFDKA</sequence>
<dbReference type="AlphaFoldDB" id="A0A2I8ETS1"/>
<name>A0A2I8ETS1_9BURK</name>
<proteinExistence type="inferred from homology"/>
<dbReference type="EMBL" id="CP026112">
    <property type="protein sequence ID" value="AUT63005.1"/>
    <property type="molecule type" value="Genomic_DNA"/>
</dbReference>
<evidence type="ECO:0000256" key="2">
    <source>
        <dbReference type="ARBA" id="ARBA00022723"/>
    </source>
</evidence>
<evidence type="ECO:0000256" key="1">
    <source>
        <dbReference type="ARBA" id="ARBA00007749"/>
    </source>
</evidence>
<dbReference type="OrthoDB" id="5443440at2"/>
<dbReference type="GO" id="GO:0016787">
    <property type="term" value="F:hydrolase activity"/>
    <property type="evidence" value="ECO:0007669"/>
    <property type="project" value="UniProtKB-KW"/>
</dbReference>
<dbReference type="InterPro" id="IPR036866">
    <property type="entry name" value="RibonucZ/Hydroxyglut_hydro"/>
</dbReference>
<protein>
    <submittedName>
        <fullName evidence="6">MBL fold metallo-hydrolase</fullName>
    </submittedName>
</protein>
<evidence type="ECO:0000313" key="6">
    <source>
        <dbReference type="EMBL" id="AUT63005.1"/>
    </source>
</evidence>
<evidence type="ECO:0000256" key="3">
    <source>
        <dbReference type="ARBA" id="ARBA00022801"/>
    </source>
</evidence>
<dbReference type="CDD" id="cd16277">
    <property type="entry name" value="metallo-hydrolase-like_MBL-fold"/>
    <property type="match status" value="1"/>
</dbReference>
<gene>
    <name evidence="6" type="ORF">C2L65_25940</name>
</gene>
<dbReference type="Pfam" id="PF00753">
    <property type="entry name" value="Lactamase_B"/>
    <property type="match status" value="1"/>
</dbReference>
<dbReference type="InterPro" id="IPR001279">
    <property type="entry name" value="Metallo-B-lactamas"/>
</dbReference>
<dbReference type="PANTHER" id="PTHR42978">
    <property type="entry name" value="QUORUM-QUENCHING LACTONASE YTNP-RELATED-RELATED"/>
    <property type="match status" value="1"/>
</dbReference>
<dbReference type="SMART" id="SM00849">
    <property type="entry name" value="Lactamase_B"/>
    <property type="match status" value="1"/>
</dbReference>
<dbReference type="Proteomes" id="UP000243502">
    <property type="component" value="Chromosome 2"/>
</dbReference>
<evidence type="ECO:0000313" key="7">
    <source>
        <dbReference type="Proteomes" id="UP000243502"/>
    </source>
</evidence>
<dbReference type="Gene3D" id="3.60.15.10">
    <property type="entry name" value="Ribonuclease Z/Hydroxyacylglutathione hydrolase-like"/>
    <property type="match status" value="1"/>
</dbReference>
<feature type="domain" description="Metallo-beta-lactamase" evidence="5">
    <location>
        <begin position="58"/>
        <end position="276"/>
    </location>
</feature>
<dbReference type="PANTHER" id="PTHR42978:SF6">
    <property type="entry name" value="QUORUM-QUENCHING LACTONASE YTNP-RELATED"/>
    <property type="match status" value="1"/>
</dbReference>
<dbReference type="SUPFAM" id="SSF56281">
    <property type="entry name" value="Metallo-hydrolase/oxidoreductase"/>
    <property type="match status" value="1"/>
</dbReference>
<keyword evidence="4" id="KW-0862">Zinc</keyword>
<dbReference type="RefSeq" id="WP_042306454.1">
    <property type="nucleotide sequence ID" value="NZ_AP025257.1"/>
</dbReference>
<comment type="similarity">
    <text evidence="1">Belongs to the metallo-beta-lactamase superfamily.</text>
</comment>
<dbReference type="KEGG" id="pter:C2L65_25940"/>
<keyword evidence="2" id="KW-0479">Metal-binding</keyword>
<evidence type="ECO:0000256" key="4">
    <source>
        <dbReference type="ARBA" id="ARBA00022833"/>
    </source>
</evidence>
<keyword evidence="3 6" id="KW-0378">Hydrolase</keyword>
<organism evidence="6 7">
    <name type="scientific">Paraburkholderia terrae</name>
    <dbReference type="NCBI Taxonomy" id="311230"/>
    <lineage>
        <taxon>Bacteria</taxon>
        <taxon>Pseudomonadati</taxon>
        <taxon>Pseudomonadota</taxon>
        <taxon>Betaproteobacteria</taxon>
        <taxon>Burkholderiales</taxon>
        <taxon>Burkholderiaceae</taxon>
        <taxon>Paraburkholderia</taxon>
    </lineage>
</organism>
<dbReference type="GO" id="GO:0046872">
    <property type="term" value="F:metal ion binding"/>
    <property type="evidence" value="ECO:0007669"/>
    <property type="project" value="UniProtKB-KW"/>
</dbReference>
<dbReference type="InterPro" id="IPR051013">
    <property type="entry name" value="MBL_superfamily_lactonases"/>
</dbReference>
<evidence type="ECO:0000259" key="5">
    <source>
        <dbReference type="SMART" id="SM00849"/>
    </source>
</evidence>
<reference evidence="6 7" key="1">
    <citation type="submission" date="2018-01" db="EMBL/GenBank/DDBJ databases">
        <title>Species boundaries and ecological features among Paraburkholderia terrae DSMZ17804T, P. hospita DSMZ17164T and P. caribensis DSMZ13236T.</title>
        <authorList>
            <person name="Pratama A.A."/>
        </authorList>
    </citation>
    <scope>NUCLEOTIDE SEQUENCE [LARGE SCALE GENOMIC DNA]</scope>
    <source>
        <strain evidence="6 7">DSM 17804</strain>
    </source>
</reference>
<accession>A0A2I8ETS1</accession>